<dbReference type="PANTHER" id="PTHR45618">
    <property type="entry name" value="MITOCHONDRIAL DICARBOXYLATE CARRIER-RELATED"/>
    <property type="match status" value="1"/>
</dbReference>
<evidence type="ECO:0000256" key="11">
    <source>
        <dbReference type="PROSITE-ProRule" id="PRU00282"/>
    </source>
</evidence>
<dbReference type="AlphaFoldDB" id="A0AAV0F193"/>
<dbReference type="Gene3D" id="1.50.40.10">
    <property type="entry name" value="Mitochondrial carrier domain"/>
    <property type="match status" value="1"/>
</dbReference>
<dbReference type="FunFam" id="1.50.40.10:FF:000019">
    <property type="entry name" value="Mitochondrial uncoupling protein 1"/>
    <property type="match status" value="1"/>
</dbReference>
<name>A0AAV0F193_9ASTE</name>
<keyword evidence="8" id="KW-0346">Stress response</keyword>
<organism evidence="13 14">
    <name type="scientific">Cuscuta epithymum</name>
    <dbReference type="NCBI Taxonomy" id="186058"/>
    <lineage>
        <taxon>Eukaryota</taxon>
        <taxon>Viridiplantae</taxon>
        <taxon>Streptophyta</taxon>
        <taxon>Embryophyta</taxon>
        <taxon>Tracheophyta</taxon>
        <taxon>Spermatophyta</taxon>
        <taxon>Magnoliopsida</taxon>
        <taxon>eudicotyledons</taxon>
        <taxon>Gunneridae</taxon>
        <taxon>Pentapetalae</taxon>
        <taxon>asterids</taxon>
        <taxon>lamiids</taxon>
        <taxon>Solanales</taxon>
        <taxon>Convolvulaceae</taxon>
        <taxon>Cuscuteae</taxon>
        <taxon>Cuscuta</taxon>
        <taxon>Cuscuta subgen. Cuscuta</taxon>
    </lineage>
</organism>
<evidence type="ECO:0000313" key="13">
    <source>
        <dbReference type="EMBL" id="CAH9129202.1"/>
    </source>
</evidence>
<dbReference type="InterPro" id="IPR023395">
    <property type="entry name" value="MCP_dom_sf"/>
</dbReference>
<evidence type="ECO:0000256" key="1">
    <source>
        <dbReference type="ARBA" id="ARBA00004448"/>
    </source>
</evidence>
<dbReference type="InterPro" id="IPR002067">
    <property type="entry name" value="MCP"/>
</dbReference>
<dbReference type="GO" id="GO:0015171">
    <property type="term" value="F:amino acid transmembrane transporter activity"/>
    <property type="evidence" value="ECO:0007669"/>
    <property type="project" value="UniProtKB-ARBA"/>
</dbReference>
<dbReference type="InterPro" id="IPR050391">
    <property type="entry name" value="Mito_Metabolite_Transporter"/>
</dbReference>
<feature type="repeat" description="Solcar" evidence="11">
    <location>
        <begin position="115"/>
        <end position="206"/>
    </location>
</feature>
<sequence length="300" mass="32260">MASDQLEISFAGIFACSAFAACFAEFCTLPLDTAKVRLQLQKRAASGEGGGGGGASKYKGLFGTMMTIAKEEGMVSLWKGLVPGLHRQFLYGGLRIGLYEPVKALLVGSDYVGEVSLFSKILAALLTGAIAISVANPTDLVKVRLQAESKTHAGAPKRYFGAMDAYYTIAKQEGFAALWTGLVPNVARNAIINAAELASYDHVKETVLKIPGFTDSPFTHLLAGCGAGFFAVCIGSPVDVVKSRMMGDSIYKNTIDCLYKTLKFEGPFALYKGFLPNFTRLGLWNAIMFLTLEHVKGFFK</sequence>
<evidence type="ECO:0000256" key="3">
    <source>
        <dbReference type="ARBA" id="ARBA00022448"/>
    </source>
</evidence>
<dbReference type="InterPro" id="IPR018108">
    <property type="entry name" value="MCP_transmembrane"/>
</dbReference>
<evidence type="ECO:0000256" key="5">
    <source>
        <dbReference type="ARBA" id="ARBA00022737"/>
    </source>
</evidence>
<reference evidence="13" key="1">
    <citation type="submission" date="2022-07" db="EMBL/GenBank/DDBJ databases">
        <authorList>
            <person name="Macas J."/>
            <person name="Novak P."/>
            <person name="Neumann P."/>
        </authorList>
    </citation>
    <scope>NUCLEOTIDE SEQUENCE</scope>
</reference>
<keyword evidence="5" id="KW-0677">Repeat</keyword>
<dbReference type="PRINTS" id="PR00784">
    <property type="entry name" value="MTUNCOUPLING"/>
</dbReference>
<evidence type="ECO:0000256" key="6">
    <source>
        <dbReference type="ARBA" id="ARBA00022792"/>
    </source>
</evidence>
<evidence type="ECO:0000256" key="12">
    <source>
        <dbReference type="RuleBase" id="RU000488"/>
    </source>
</evidence>
<dbReference type="EMBL" id="CAMAPF010000955">
    <property type="protein sequence ID" value="CAH9129202.1"/>
    <property type="molecule type" value="Genomic_DNA"/>
</dbReference>
<evidence type="ECO:0000256" key="7">
    <source>
        <dbReference type="ARBA" id="ARBA00022989"/>
    </source>
</evidence>
<keyword evidence="10 11" id="KW-0472">Membrane</keyword>
<accession>A0AAV0F193</accession>
<protein>
    <recommendedName>
        <fullName evidence="15">Uncoupling protein</fullName>
    </recommendedName>
</protein>
<keyword evidence="6" id="KW-0999">Mitochondrion inner membrane</keyword>
<dbReference type="PROSITE" id="PS50920">
    <property type="entry name" value="SOLCAR"/>
    <property type="match status" value="3"/>
</dbReference>
<evidence type="ECO:0008006" key="15">
    <source>
        <dbReference type="Google" id="ProtNLM"/>
    </source>
</evidence>
<evidence type="ECO:0000256" key="9">
    <source>
        <dbReference type="ARBA" id="ARBA00023128"/>
    </source>
</evidence>
<feature type="repeat" description="Solcar" evidence="11">
    <location>
        <begin position="8"/>
        <end position="105"/>
    </location>
</feature>
<feature type="repeat" description="Solcar" evidence="11">
    <location>
        <begin position="215"/>
        <end position="298"/>
    </location>
</feature>
<evidence type="ECO:0000256" key="4">
    <source>
        <dbReference type="ARBA" id="ARBA00022692"/>
    </source>
</evidence>
<evidence type="ECO:0000313" key="14">
    <source>
        <dbReference type="Proteomes" id="UP001152523"/>
    </source>
</evidence>
<dbReference type="Pfam" id="PF00153">
    <property type="entry name" value="Mito_carr"/>
    <property type="match status" value="3"/>
</dbReference>
<evidence type="ECO:0000256" key="10">
    <source>
        <dbReference type="ARBA" id="ARBA00023136"/>
    </source>
</evidence>
<keyword evidence="3 12" id="KW-0813">Transport</keyword>
<keyword evidence="9" id="KW-0496">Mitochondrion</keyword>
<proteinExistence type="inferred from homology"/>
<keyword evidence="14" id="KW-1185">Reference proteome</keyword>
<dbReference type="Proteomes" id="UP001152523">
    <property type="component" value="Unassembled WGS sequence"/>
</dbReference>
<gene>
    <name evidence="13" type="ORF">CEPIT_LOCUS29662</name>
</gene>
<evidence type="ECO:0000256" key="8">
    <source>
        <dbReference type="ARBA" id="ARBA00023016"/>
    </source>
</evidence>
<comment type="caution">
    <text evidence="13">The sequence shown here is derived from an EMBL/GenBank/DDBJ whole genome shotgun (WGS) entry which is preliminary data.</text>
</comment>
<dbReference type="GO" id="GO:0005743">
    <property type="term" value="C:mitochondrial inner membrane"/>
    <property type="evidence" value="ECO:0007669"/>
    <property type="project" value="UniProtKB-SubCell"/>
</dbReference>
<keyword evidence="4 11" id="KW-0812">Transmembrane</keyword>
<dbReference type="SUPFAM" id="SSF103506">
    <property type="entry name" value="Mitochondrial carrier"/>
    <property type="match status" value="1"/>
</dbReference>
<comment type="similarity">
    <text evidence="2 12">Belongs to the mitochondrial carrier (TC 2.A.29) family.</text>
</comment>
<keyword evidence="7" id="KW-1133">Transmembrane helix</keyword>
<comment type="subcellular location">
    <subcellularLocation>
        <location evidence="1">Mitochondrion inner membrane</location>
        <topology evidence="1">Multi-pass membrane protein</topology>
    </subcellularLocation>
</comment>
<evidence type="ECO:0000256" key="2">
    <source>
        <dbReference type="ARBA" id="ARBA00006375"/>
    </source>
</evidence>